<dbReference type="AlphaFoldDB" id="A0A7R8YVZ4"/>
<accession>A0A7R8YVZ4</accession>
<evidence type="ECO:0000256" key="6">
    <source>
        <dbReference type="PROSITE-ProRule" id="PRU10141"/>
    </source>
</evidence>
<sequence>MDAAAQPPAPAIDPATQHTDEKQKAASEDTVKPKPVTTSAVIKKTVLEDHGYTIGKQIGTGTYAKVKVAYSEEYKCPVAVKIISKVKAPAEYLKKFMPREIDVVKGLRHENLIRYYQSIETTHRVYIIMQFAENGSLLDLIRKEGYLDENRARKYFRQLIAVLDYCHNQGVVHRDIKCENLLFDKNYNIKLIDFGFARGNMKPNGTNIPLSETYCGSYAYASPEVLKGIPYQPQYSDIWASGVVLFAMVFGRLPFDGSTYAHLVKQVQNKVVFPRDPSVSSMCKHLITKIIAPLKVRITIDGIEEDPWFLGETATTSSDVKKEKEKDKEKEKEKDKEKEKEKEIIKKEKNTSRKSFKNAVFFQKEVSYISREVFQPKTDKVANEDQKAGTQPPCISSSSKDVEALIGKQMDALRIEWSRTKQNIDIMIQEMQKEIASTQLPGQDARTDFALESLGGQIVDVKDTSFLRANFLLMLLGLAPVQNEPGNLIRESLSPGDCYAFKGTNSTVTIRLMTKVYIDSVTVQHIPENLAPDGNISSAPKDFSVYVLHFTTPVLYFDE</sequence>
<organism evidence="10 11">
    <name type="scientific">Hermetia illucens</name>
    <name type="common">Black soldier fly</name>
    <dbReference type="NCBI Taxonomy" id="343691"/>
    <lineage>
        <taxon>Eukaryota</taxon>
        <taxon>Metazoa</taxon>
        <taxon>Ecdysozoa</taxon>
        <taxon>Arthropoda</taxon>
        <taxon>Hexapoda</taxon>
        <taxon>Insecta</taxon>
        <taxon>Pterygota</taxon>
        <taxon>Neoptera</taxon>
        <taxon>Endopterygota</taxon>
        <taxon>Diptera</taxon>
        <taxon>Brachycera</taxon>
        <taxon>Stratiomyomorpha</taxon>
        <taxon>Stratiomyidae</taxon>
        <taxon>Hermetiinae</taxon>
        <taxon>Hermetia</taxon>
    </lineage>
</organism>
<dbReference type="CDD" id="cd14162">
    <property type="entry name" value="STKc_TSSK4-like"/>
    <property type="match status" value="1"/>
</dbReference>
<dbReference type="Pfam" id="PF07738">
    <property type="entry name" value="Sad1_UNC"/>
    <property type="match status" value="1"/>
</dbReference>
<evidence type="ECO:0000259" key="9">
    <source>
        <dbReference type="PROSITE" id="PS51469"/>
    </source>
</evidence>
<dbReference type="InterPro" id="IPR011009">
    <property type="entry name" value="Kinase-like_dom_sf"/>
</dbReference>
<dbReference type="SMART" id="SM00220">
    <property type="entry name" value="S_TKc"/>
    <property type="match status" value="1"/>
</dbReference>
<dbReference type="FunFam" id="3.30.200.20:FF:000042">
    <property type="entry name" value="Aurora kinase A"/>
    <property type="match status" value="1"/>
</dbReference>
<evidence type="ECO:0000256" key="4">
    <source>
        <dbReference type="ARBA" id="ARBA00022777"/>
    </source>
</evidence>
<evidence type="ECO:0000259" key="8">
    <source>
        <dbReference type="PROSITE" id="PS50011"/>
    </source>
</evidence>
<dbReference type="EMBL" id="LR899011">
    <property type="protein sequence ID" value="CAD7086296.1"/>
    <property type="molecule type" value="Genomic_DNA"/>
</dbReference>
<evidence type="ECO:0000256" key="2">
    <source>
        <dbReference type="ARBA" id="ARBA00022679"/>
    </source>
</evidence>
<dbReference type="InterPro" id="IPR017441">
    <property type="entry name" value="Protein_kinase_ATP_BS"/>
</dbReference>
<dbReference type="OrthoDB" id="504170at2759"/>
<dbReference type="FunFam" id="1.10.510.10:FF:000658">
    <property type="entry name" value="Protein CBG12184"/>
    <property type="match status" value="1"/>
</dbReference>
<feature type="compositionally biased region" description="Basic and acidic residues" evidence="7">
    <location>
        <begin position="18"/>
        <end position="32"/>
    </location>
</feature>
<feature type="region of interest" description="Disordered" evidence="7">
    <location>
        <begin position="319"/>
        <end position="342"/>
    </location>
</feature>
<evidence type="ECO:0000256" key="3">
    <source>
        <dbReference type="ARBA" id="ARBA00022741"/>
    </source>
</evidence>
<dbReference type="PROSITE" id="PS51469">
    <property type="entry name" value="SUN"/>
    <property type="match status" value="1"/>
</dbReference>
<dbReference type="SUPFAM" id="SSF56112">
    <property type="entry name" value="Protein kinase-like (PK-like)"/>
    <property type="match status" value="1"/>
</dbReference>
<dbReference type="InterPro" id="IPR047908">
    <property type="entry name" value="TSSK4_cat"/>
</dbReference>
<feature type="domain" description="Protein kinase" evidence="8">
    <location>
        <begin position="52"/>
        <end position="309"/>
    </location>
</feature>
<feature type="domain" description="SUN" evidence="9">
    <location>
        <begin position="439"/>
        <end position="559"/>
    </location>
</feature>
<dbReference type="PROSITE" id="PS50011">
    <property type="entry name" value="PROTEIN_KINASE_DOM"/>
    <property type="match status" value="1"/>
</dbReference>
<dbReference type="InterPro" id="IPR000719">
    <property type="entry name" value="Prot_kinase_dom"/>
</dbReference>
<dbReference type="InterPro" id="IPR012919">
    <property type="entry name" value="SUN_dom"/>
</dbReference>
<protein>
    <submittedName>
        <fullName evidence="10">Uncharacterized protein</fullName>
    </submittedName>
</protein>
<dbReference type="Pfam" id="PF00069">
    <property type="entry name" value="Pkinase"/>
    <property type="match status" value="1"/>
</dbReference>
<dbReference type="GO" id="GO:0004674">
    <property type="term" value="F:protein serine/threonine kinase activity"/>
    <property type="evidence" value="ECO:0007669"/>
    <property type="project" value="UniProtKB-KW"/>
</dbReference>
<evidence type="ECO:0000313" key="10">
    <source>
        <dbReference type="EMBL" id="CAD7086296.1"/>
    </source>
</evidence>
<feature type="binding site" evidence="6">
    <location>
        <position position="81"/>
    </location>
    <ligand>
        <name>ATP</name>
        <dbReference type="ChEBI" id="CHEBI:30616"/>
    </ligand>
</feature>
<keyword evidence="2" id="KW-0808">Transferase</keyword>
<keyword evidence="11" id="KW-1185">Reference proteome</keyword>
<dbReference type="InterPro" id="IPR008271">
    <property type="entry name" value="Ser/Thr_kinase_AS"/>
</dbReference>
<dbReference type="GO" id="GO:0035556">
    <property type="term" value="P:intracellular signal transduction"/>
    <property type="evidence" value="ECO:0007669"/>
    <property type="project" value="TreeGrafter"/>
</dbReference>
<keyword evidence="1" id="KW-0723">Serine/threonine-protein kinase</keyword>
<feature type="region of interest" description="Disordered" evidence="7">
    <location>
        <begin position="1"/>
        <end position="35"/>
    </location>
</feature>
<evidence type="ECO:0000256" key="5">
    <source>
        <dbReference type="ARBA" id="ARBA00022840"/>
    </source>
</evidence>
<dbReference type="GO" id="GO:0005524">
    <property type="term" value="F:ATP binding"/>
    <property type="evidence" value="ECO:0007669"/>
    <property type="project" value="UniProtKB-UniRule"/>
</dbReference>
<keyword evidence="4" id="KW-0418">Kinase</keyword>
<dbReference type="PANTHER" id="PTHR24346:SF30">
    <property type="entry name" value="MATERNAL EMBRYONIC LEUCINE ZIPPER KINASE"/>
    <property type="match status" value="1"/>
</dbReference>
<dbReference type="PROSITE" id="PS00107">
    <property type="entry name" value="PROTEIN_KINASE_ATP"/>
    <property type="match status" value="1"/>
</dbReference>
<evidence type="ECO:0000256" key="7">
    <source>
        <dbReference type="SAM" id="MobiDB-lite"/>
    </source>
</evidence>
<evidence type="ECO:0000256" key="1">
    <source>
        <dbReference type="ARBA" id="ARBA00022527"/>
    </source>
</evidence>
<keyword evidence="3 6" id="KW-0547">Nucleotide-binding</keyword>
<evidence type="ECO:0000313" key="11">
    <source>
        <dbReference type="Proteomes" id="UP000594454"/>
    </source>
</evidence>
<dbReference type="Gene3D" id="1.10.510.10">
    <property type="entry name" value="Transferase(Phosphotransferase) domain 1"/>
    <property type="match status" value="1"/>
</dbReference>
<dbReference type="InParanoid" id="A0A7R8YVZ4"/>
<dbReference type="Gene3D" id="2.60.120.260">
    <property type="entry name" value="Galactose-binding domain-like"/>
    <property type="match status" value="1"/>
</dbReference>
<dbReference type="PROSITE" id="PS00108">
    <property type="entry name" value="PROTEIN_KINASE_ST"/>
    <property type="match status" value="1"/>
</dbReference>
<gene>
    <name evidence="10" type="ORF">HERILL_LOCUS9079</name>
</gene>
<dbReference type="Proteomes" id="UP000594454">
    <property type="component" value="Chromosome 3"/>
</dbReference>
<name>A0A7R8YVZ4_HERIL</name>
<dbReference type="PANTHER" id="PTHR24346">
    <property type="entry name" value="MAP/MICROTUBULE AFFINITY-REGULATING KINASE"/>
    <property type="match status" value="1"/>
</dbReference>
<keyword evidence="5 6" id="KW-0067">ATP-binding</keyword>
<proteinExistence type="predicted"/>
<dbReference type="GO" id="GO:0005737">
    <property type="term" value="C:cytoplasm"/>
    <property type="evidence" value="ECO:0007669"/>
    <property type="project" value="TreeGrafter"/>
</dbReference>
<reference evidence="10 11" key="1">
    <citation type="submission" date="2020-11" db="EMBL/GenBank/DDBJ databases">
        <authorList>
            <person name="Wallbank WR R."/>
            <person name="Pardo Diaz C."/>
            <person name="Kozak K."/>
            <person name="Martin S."/>
            <person name="Jiggins C."/>
            <person name="Moest M."/>
            <person name="Warren A I."/>
            <person name="Generalovic N T."/>
            <person name="Byers J.R.P. K."/>
            <person name="Montejo-Kovacevich G."/>
            <person name="Yen C E."/>
        </authorList>
    </citation>
    <scope>NUCLEOTIDE SEQUENCE [LARGE SCALE GENOMIC DNA]</scope>
</reference>